<protein>
    <submittedName>
        <fullName evidence="8">Formate dehydrogenase gamma subunit</fullName>
    </submittedName>
</protein>
<keyword evidence="4 6" id="KW-1133">Transmembrane helix</keyword>
<reference evidence="8 9" key="1">
    <citation type="journal article" date="2008" name="Appl. Environ. Microbiol.">
        <title>Genome of the epsilonproteobacterial chemolithoautotroph Sulfurimonas denitrificans.</title>
        <authorList>
            <person name="Sievert S.M."/>
            <person name="Scott K.M."/>
            <person name="Klotz M.G."/>
            <person name="Chain P.S.G."/>
            <person name="Hauser L.J."/>
            <person name="Hemp J."/>
            <person name="Huegler M."/>
            <person name="Land M."/>
            <person name="Lapidus A."/>
            <person name="Larimer F.W."/>
            <person name="Lucas S."/>
            <person name="Malfatti S.A."/>
            <person name="Meyer F."/>
            <person name="Paulsen I.T."/>
            <person name="Ren Q."/>
            <person name="Simon J."/>
            <person name="Bailey K."/>
            <person name="Diaz E."/>
            <person name="Fitzpatrick K.A."/>
            <person name="Glover B."/>
            <person name="Gwatney N."/>
            <person name="Korajkic A."/>
            <person name="Long A."/>
            <person name="Mobberley J.M."/>
            <person name="Pantry S.N."/>
            <person name="Pazder G."/>
            <person name="Peterson S."/>
            <person name="Quintanilla J.D."/>
            <person name="Sprinkle R."/>
            <person name="Stephens J."/>
            <person name="Thomas P."/>
            <person name="Vaughn R."/>
            <person name="Weber M.J."/>
            <person name="Wooten L.L."/>
        </authorList>
    </citation>
    <scope>NUCLEOTIDE SEQUENCE [LARGE SCALE GENOMIC DNA]</scope>
    <source>
        <strain evidence="9">ATCC 33889 / DSM 1251</strain>
    </source>
</reference>
<evidence type="ECO:0000256" key="2">
    <source>
        <dbReference type="ARBA" id="ARBA00022475"/>
    </source>
</evidence>
<feature type="transmembrane region" description="Helical" evidence="6">
    <location>
        <begin position="130"/>
        <end position="157"/>
    </location>
</feature>
<feature type="transmembrane region" description="Helical" evidence="6">
    <location>
        <begin position="260"/>
        <end position="283"/>
    </location>
</feature>
<dbReference type="eggNOG" id="COG2864">
    <property type="taxonomic scope" value="Bacteria"/>
</dbReference>
<evidence type="ECO:0000256" key="6">
    <source>
        <dbReference type="SAM" id="Phobius"/>
    </source>
</evidence>
<evidence type="ECO:0000256" key="5">
    <source>
        <dbReference type="ARBA" id="ARBA00023136"/>
    </source>
</evidence>
<evidence type="ECO:0000313" key="8">
    <source>
        <dbReference type="EMBL" id="ABB44097.1"/>
    </source>
</evidence>
<evidence type="ECO:0000313" key="9">
    <source>
        <dbReference type="Proteomes" id="UP000002714"/>
    </source>
</evidence>
<dbReference type="Gene3D" id="1.20.950.20">
    <property type="entry name" value="Transmembrane di-heme cytochromes, Chain C"/>
    <property type="match status" value="1"/>
</dbReference>
<dbReference type="STRING" id="326298.Suden_0818"/>
<dbReference type="AlphaFoldDB" id="Q30SD4"/>
<dbReference type="RefSeq" id="WP_011372450.1">
    <property type="nucleotide sequence ID" value="NC_007575.1"/>
</dbReference>
<feature type="transmembrane region" description="Helical" evidence="6">
    <location>
        <begin position="218"/>
        <end position="240"/>
    </location>
</feature>
<dbReference type="KEGG" id="tdn:Suden_0818"/>
<dbReference type="SUPFAM" id="SSF81342">
    <property type="entry name" value="Transmembrane di-heme cytochromes"/>
    <property type="match status" value="1"/>
</dbReference>
<dbReference type="GO" id="GO:0005886">
    <property type="term" value="C:plasma membrane"/>
    <property type="evidence" value="ECO:0007669"/>
    <property type="project" value="UniProtKB-SubCell"/>
</dbReference>
<dbReference type="GO" id="GO:0022904">
    <property type="term" value="P:respiratory electron transport chain"/>
    <property type="evidence" value="ECO:0007669"/>
    <property type="project" value="InterPro"/>
</dbReference>
<sequence>MQSNTFFTRNRAYILTLLGLGVVGFIFVAFMMIMDWEYFVKFPLHVILSGDTRGVLVEPTSNYQAMVNAAFGPSYNAIAPEIIRASNERQEFIWWVFVAEIAIFCFMYVKYGRKVAVVTNPSDEVEVFNIFHRAVIWLNIVVIVSLIITGFNITWGMRSGGGEVAFFLRGSHEMLGLVWLPLWFAMSVIAFKDAKILFNNSMTKKLILKGSYTPMKRVIFIVFILMGASLLFSGITIWYLHPDAYTHSEFIQLKRYLIYVHFGASVLIMFFLMDFVYSVMIAVKGNLKGLISGKYPREHLAQLAPDVLADIQSKR</sequence>
<accession>Q30SD4</accession>
<keyword evidence="2" id="KW-1003">Cell membrane</keyword>
<dbReference type="InterPro" id="IPR016174">
    <property type="entry name" value="Di-haem_cyt_TM"/>
</dbReference>
<feature type="transmembrane region" description="Helical" evidence="6">
    <location>
        <begin position="177"/>
        <end position="198"/>
    </location>
</feature>
<dbReference type="GO" id="GO:0009055">
    <property type="term" value="F:electron transfer activity"/>
    <property type="evidence" value="ECO:0007669"/>
    <property type="project" value="InterPro"/>
</dbReference>
<evidence type="ECO:0000256" key="4">
    <source>
        <dbReference type="ARBA" id="ARBA00022989"/>
    </source>
</evidence>
<keyword evidence="5 6" id="KW-0472">Membrane</keyword>
<feature type="transmembrane region" description="Helical" evidence="6">
    <location>
        <begin position="92"/>
        <end position="109"/>
    </location>
</feature>
<dbReference type="HOGENOM" id="CLU_884671_0_0_7"/>
<dbReference type="Proteomes" id="UP000002714">
    <property type="component" value="Chromosome"/>
</dbReference>
<proteinExistence type="predicted"/>
<dbReference type="Pfam" id="PF01292">
    <property type="entry name" value="Ni_hydr_CYTB"/>
    <property type="match status" value="1"/>
</dbReference>
<evidence type="ECO:0000256" key="1">
    <source>
        <dbReference type="ARBA" id="ARBA00004651"/>
    </source>
</evidence>
<keyword evidence="3 6" id="KW-0812">Transmembrane</keyword>
<gene>
    <name evidence="8" type="ordered locus">Suden_0818</name>
</gene>
<dbReference type="EMBL" id="CP000153">
    <property type="protein sequence ID" value="ABB44097.1"/>
    <property type="molecule type" value="Genomic_DNA"/>
</dbReference>
<comment type="subcellular location">
    <subcellularLocation>
        <location evidence="1">Cell membrane</location>
        <topology evidence="1">Multi-pass membrane protein</topology>
    </subcellularLocation>
</comment>
<feature type="domain" description="Cytochrome b561 bacterial/Ni-hydrogenase" evidence="7">
    <location>
        <begin position="128"/>
        <end position="279"/>
    </location>
</feature>
<dbReference type="OrthoDB" id="5344584at2"/>
<feature type="transmembrane region" description="Helical" evidence="6">
    <location>
        <begin position="12"/>
        <end position="34"/>
    </location>
</feature>
<evidence type="ECO:0000256" key="3">
    <source>
        <dbReference type="ARBA" id="ARBA00022692"/>
    </source>
</evidence>
<evidence type="ECO:0000259" key="7">
    <source>
        <dbReference type="Pfam" id="PF01292"/>
    </source>
</evidence>
<organism evidence="8 9">
    <name type="scientific">Sulfurimonas denitrificans (strain ATCC 33889 / DSM 1251)</name>
    <name type="common">Thiomicrospira denitrificans (strain ATCC 33889 / DSM 1251)</name>
    <dbReference type="NCBI Taxonomy" id="326298"/>
    <lineage>
        <taxon>Bacteria</taxon>
        <taxon>Pseudomonadati</taxon>
        <taxon>Campylobacterota</taxon>
        <taxon>Epsilonproteobacteria</taxon>
        <taxon>Campylobacterales</taxon>
        <taxon>Sulfurimonadaceae</taxon>
        <taxon>Sulfurimonas</taxon>
    </lineage>
</organism>
<name>Q30SD4_SULDN</name>
<dbReference type="InterPro" id="IPR011577">
    <property type="entry name" value="Cyt_b561_bac/Ni-Hgenase"/>
</dbReference>
<keyword evidence="9" id="KW-1185">Reference proteome</keyword>